<evidence type="ECO:0000256" key="4">
    <source>
        <dbReference type="ARBA" id="ARBA00012513"/>
    </source>
</evidence>
<proteinExistence type="inferred from homology"/>
<dbReference type="InterPro" id="IPR000719">
    <property type="entry name" value="Prot_kinase_dom"/>
</dbReference>
<dbReference type="InterPro" id="IPR008271">
    <property type="entry name" value="Ser/Thr_kinase_AS"/>
</dbReference>
<evidence type="ECO:0000256" key="13">
    <source>
        <dbReference type="ARBA" id="ARBA00022840"/>
    </source>
</evidence>
<evidence type="ECO:0000259" key="20">
    <source>
        <dbReference type="PROSITE" id="PS50011"/>
    </source>
</evidence>
<comment type="similarity">
    <text evidence="3">In the C-terminal section; belongs to the protein kinase superfamily. Ser/Thr protein kinase family.</text>
</comment>
<evidence type="ECO:0000256" key="1">
    <source>
        <dbReference type="ARBA" id="ARBA00004251"/>
    </source>
</evidence>
<dbReference type="Gene3D" id="1.10.510.10">
    <property type="entry name" value="Transferase(Phosphotransferase) domain 1"/>
    <property type="match status" value="1"/>
</dbReference>
<dbReference type="AlphaFoldDB" id="A0AAD5ZD41"/>
<keyword evidence="13 18" id="KW-0067">ATP-binding</keyword>
<keyword evidence="22" id="KW-1185">Reference proteome</keyword>
<dbReference type="GO" id="GO:0005886">
    <property type="term" value="C:plasma membrane"/>
    <property type="evidence" value="ECO:0007669"/>
    <property type="project" value="UniProtKB-SubCell"/>
</dbReference>
<evidence type="ECO:0000256" key="19">
    <source>
        <dbReference type="SAM" id="Phobius"/>
    </source>
</evidence>
<dbReference type="SUPFAM" id="SSF56112">
    <property type="entry name" value="Protein kinase-like (PK-like)"/>
    <property type="match status" value="1"/>
</dbReference>
<feature type="transmembrane region" description="Helical" evidence="19">
    <location>
        <begin position="247"/>
        <end position="270"/>
    </location>
</feature>
<keyword evidence="7" id="KW-0808">Transferase</keyword>
<name>A0AAD5ZD41_9POAL</name>
<gene>
    <name evidence="21" type="ORF">LUZ61_020432</name>
</gene>
<dbReference type="InterPro" id="IPR001220">
    <property type="entry name" value="Legume_lectin_dom"/>
</dbReference>
<evidence type="ECO:0000256" key="17">
    <source>
        <dbReference type="ARBA" id="ARBA00023180"/>
    </source>
</evidence>
<dbReference type="PANTHER" id="PTHR27007">
    <property type="match status" value="1"/>
</dbReference>
<evidence type="ECO:0000256" key="10">
    <source>
        <dbReference type="ARBA" id="ARBA00022734"/>
    </source>
</evidence>
<organism evidence="21 22">
    <name type="scientific">Rhynchospora tenuis</name>
    <dbReference type="NCBI Taxonomy" id="198213"/>
    <lineage>
        <taxon>Eukaryota</taxon>
        <taxon>Viridiplantae</taxon>
        <taxon>Streptophyta</taxon>
        <taxon>Embryophyta</taxon>
        <taxon>Tracheophyta</taxon>
        <taxon>Spermatophyta</taxon>
        <taxon>Magnoliopsida</taxon>
        <taxon>Liliopsida</taxon>
        <taxon>Poales</taxon>
        <taxon>Cyperaceae</taxon>
        <taxon>Cyperoideae</taxon>
        <taxon>Rhynchosporeae</taxon>
        <taxon>Rhynchospora</taxon>
    </lineage>
</organism>
<evidence type="ECO:0000256" key="2">
    <source>
        <dbReference type="ARBA" id="ARBA00008536"/>
    </source>
</evidence>
<dbReference type="PROSITE" id="PS00307">
    <property type="entry name" value="LECTIN_LEGUME_BETA"/>
    <property type="match status" value="1"/>
</dbReference>
<sequence length="656" mass="72261">MMAIYPISSRIQALLFASSIYSSLVIPHSGSVSFDFNFSDQKTVNNNISIQGDASFNNVDSVGLTNTLAGITNRFSVGRAVYNQPVPLWDSSSGEVSDFTTRFSFLIQNTTVHFGAGFAFFLSPYPSQIPPNSNNYGYYLGLFNSTTGLNASANEIVAVEFDTFFNSGIDPNSTQRTDCHIDKETKFSVKAFVDIKSLLPSMCAVGFSAATGKVAELHQIYSWSFKSTLEVNHTSAVNDKSGINAPVVGGIVGGAVIMLAIVGILIYFFANKISMKKIEEAGMAGGESIDYEFEKGRGPKRFPYSELVHATNGFAENNKLGEGGFGAVYRGILTKEIIHVAVKRVSKESNQGKKEYISEVKIISQLRHRNLVRLIGWCHDNGEFLLVYELMHNGSLDKHLYSEDKVLDWPTKHNIALELGSALLYLHEEWEKCVLHRDIKPSNIMLNSSFNAKLGDFGLARLIDHNKELETTNIAAGTQGYIAPECLLGTENASTQSDVFSFGVVLLEITCGRRPIVPQQDQRKVSLVKWVWDLYGRKALLEAVDERLNDDFDKNEGERLLVVGLWCAHPEKSLRPSIRQAMSVLQFQAPFPILPPKMPVMPGYAAPADPNMQYYTSSVASSGGIVTKSTEAVPSVSSWLLKQPTTQSNLSNKFAD</sequence>
<dbReference type="GO" id="GO:0004674">
    <property type="term" value="F:protein serine/threonine kinase activity"/>
    <property type="evidence" value="ECO:0007669"/>
    <property type="project" value="UniProtKB-KW"/>
</dbReference>
<evidence type="ECO:0000313" key="21">
    <source>
        <dbReference type="EMBL" id="KAJ3691268.1"/>
    </source>
</evidence>
<evidence type="ECO:0000256" key="15">
    <source>
        <dbReference type="ARBA" id="ARBA00023136"/>
    </source>
</evidence>
<dbReference type="CDD" id="cd06899">
    <property type="entry name" value="lectin_legume_LecRK_Arcelin_ConA"/>
    <property type="match status" value="1"/>
</dbReference>
<keyword evidence="5" id="KW-1003">Cell membrane</keyword>
<dbReference type="FunFam" id="3.30.200.20:FF:000168">
    <property type="entry name" value="L-type lectin-domain containing receptor kinase IX.1"/>
    <property type="match status" value="1"/>
</dbReference>
<dbReference type="GO" id="GO:0005524">
    <property type="term" value="F:ATP binding"/>
    <property type="evidence" value="ECO:0007669"/>
    <property type="project" value="UniProtKB-UniRule"/>
</dbReference>
<evidence type="ECO:0000256" key="18">
    <source>
        <dbReference type="PROSITE-ProRule" id="PRU10141"/>
    </source>
</evidence>
<feature type="binding site" evidence="18">
    <location>
        <position position="343"/>
    </location>
    <ligand>
        <name>ATP</name>
        <dbReference type="ChEBI" id="CHEBI:30616"/>
    </ligand>
</feature>
<evidence type="ECO:0000256" key="14">
    <source>
        <dbReference type="ARBA" id="ARBA00022989"/>
    </source>
</evidence>
<comment type="similarity">
    <text evidence="2">In the N-terminal section; belongs to the leguminous lectin family.</text>
</comment>
<dbReference type="FunFam" id="1.10.510.10:FF:000240">
    <property type="entry name" value="Lectin-domain containing receptor kinase A4.3"/>
    <property type="match status" value="1"/>
</dbReference>
<dbReference type="Pfam" id="PF00139">
    <property type="entry name" value="Lectin_legB"/>
    <property type="match status" value="2"/>
</dbReference>
<dbReference type="GO" id="GO:0030246">
    <property type="term" value="F:carbohydrate binding"/>
    <property type="evidence" value="ECO:0007669"/>
    <property type="project" value="UniProtKB-KW"/>
</dbReference>
<keyword evidence="8 19" id="KW-0812">Transmembrane</keyword>
<dbReference type="PROSITE" id="PS00107">
    <property type="entry name" value="PROTEIN_KINASE_ATP"/>
    <property type="match status" value="1"/>
</dbReference>
<evidence type="ECO:0000256" key="7">
    <source>
        <dbReference type="ARBA" id="ARBA00022679"/>
    </source>
</evidence>
<dbReference type="InterPro" id="IPR011009">
    <property type="entry name" value="Kinase-like_dom_sf"/>
</dbReference>
<evidence type="ECO:0000256" key="9">
    <source>
        <dbReference type="ARBA" id="ARBA00022729"/>
    </source>
</evidence>
<keyword evidence="6" id="KW-0723">Serine/threonine-protein kinase</keyword>
<keyword evidence="11 18" id="KW-0547">Nucleotide-binding</keyword>
<dbReference type="Gene3D" id="2.60.120.200">
    <property type="match status" value="2"/>
</dbReference>
<dbReference type="Gene3D" id="3.30.200.20">
    <property type="entry name" value="Phosphorylase Kinase, domain 1"/>
    <property type="match status" value="1"/>
</dbReference>
<dbReference type="EC" id="2.7.11.1" evidence="4"/>
<keyword evidence="10" id="KW-0430">Lectin</keyword>
<dbReference type="SUPFAM" id="SSF49899">
    <property type="entry name" value="Concanavalin A-like lectins/glucanases"/>
    <property type="match status" value="1"/>
</dbReference>
<keyword evidence="9" id="KW-0732">Signal</keyword>
<keyword evidence="16" id="KW-0675">Receptor</keyword>
<dbReference type="GO" id="GO:0002229">
    <property type="term" value="P:defense response to oomycetes"/>
    <property type="evidence" value="ECO:0007669"/>
    <property type="project" value="UniProtKB-ARBA"/>
</dbReference>
<evidence type="ECO:0000256" key="6">
    <source>
        <dbReference type="ARBA" id="ARBA00022527"/>
    </source>
</evidence>
<accession>A0AAD5ZD41</accession>
<dbReference type="SMART" id="SM00220">
    <property type="entry name" value="S_TKc"/>
    <property type="match status" value="1"/>
</dbReference>
<dbReference type="PROSITE" id="PS00108">
    <property type="entry name" value="PROTEIN_KINASE_ST"/>
    <property type="match status" value="1"/>
</dbReference>
<feature type="domain" description="Protein kinase" evidence="20">
    <location>
        <begin position="314"/>
        <end position="572"/>
    </location>
</feature>
<comment type="caution">
    <text evidence="21">The sequence shown here is derived from an EMBL/GenBank/DDBJ whole genome shotgun (WGS) entry which is preliminary data.</text>
</comment>
<protein>
    <recommendedName>
        <fullName evidence="4">non-specific serine/threonine protein kinase</fullName>
        <ecNumber evidence="4">2.7.11.1</ecNumber>
    </recommendedName>
</protein>
<dbReference type="Proteomes" id="UP001210211">
    <property type="component" value="Unassembled WGS sequence"/>
</dbReference>
<evidence type="ECO:0000256" key="11">
    <source>
        <dbReference type="ARBA" id="ARBA00022741"/>
    </source>
</evidence>
<dbReference type="PROSITE" id="PS50011">
    <property type="entry name" value="PROTEIN_KINASE_DOM"/>
    <property type="match status" value="1"/>
</dbReference>
<evidence type="ECO:0000256" key="8">
    <source>
        <dbReference type="ARBA" id="ARBA00022692"/>
    </source>
</evidence>
<dbReference type="CDD" id="cd14066">
    <property type="entry name" value="STKc_IRAK"/>
    <property type="match status" value="1"/>
</dbReference>
<comment type="subcellular location">
    <subcellularLocation>
        <location evidence="1">Cell membrane</location>
        <topology evidence="1">Single-pass type I membrane protein</topology>
    </subcellularLocation>
</comment>
<evidence type="ECO:0000256" key="3">
    <source>
        <dbReference type="ARBA" id="ARBA00010217"/>
    </source>
</evidence>
<dbReference type="InterPro" id="IPR050528">
    <property type="entry name" value="L-type_Lectin-RKs"/>
</dbReference>
<dbReference type="InterPro" id="IPR017441">
    <property type="entry name" value="Protein_kinase_ATP_BS"/>
</dbReference>
<keyword evidence="17" id="KW-0325">Glycoprotein</keyword>
<dbReference type="InterPro" id="IPR019825">
    <property type="entry name" value="Lectin_legB_Mn/Ca_BS"/>
</dbReference>
<keyword evidence="14 19" id="KW-1133">Transmembrane helix</keyword>
<evidence type="ECO:0000256" key="5">
    <source>
        <dbReference type="ARBA" id="ARBA00022475"/>
    </source>
</evidence>
<evidence type="ECO:0000256" key="16">
    <source>
        <dbReference type="ARBA" id="ARBA00023170"/>
    </source>
</evidence>
<dbReference type="EMBL" id="JAMRDG010000002">
    <property type="protein sequence ID" value="KAJ3691268.1"/>
    <property type="molecule type" value="Genomic_DNA"/>
</dbReference>
<dbReference type="InterPro" id="IPR013320">
    <property type="entry name" value="ConA-like_dom_sf"/>
</dbReference>
<dbReference type="Pfam" id="PF00069">
    <property type="entry name" value="Pkinase"/>
    <property type="match status" value="1"/>
</dbReference>
<reference evidence="21 22" key="1">
    <citation type="journal article" date="2022" name="Cell">
        <title>Repeat-based holocentromeres influence genome architecture and karyotype evolution.</title>
        <authorList>
            <person name="Hofstatter P.G."/>
            <person name="Thangavel G."/>
            <person name="Lux T."/>
            <person name="Neumann P."/>
            <person name="Vondrak T."/>
            <person name="Novak P."/>
            <person name="Zhang M."/>
            <person name="Costa L."/>
            <person name="Castellani M."/>
            <person name="Scott A."/>
            <person name="Toegelov H."/>
            <person name="Fuchs J."/>
            <person name="Mata-Sucre Y."/>
            <person name="Dias Y."/>
            <person name="Vanzela A.L.L."/>
            <person name="Huettel B."/>
            <person name="Almeida C.C.S."/>
            <person name="Simkova H."/>
            <person name="Souza G."/>
            <person name="Pedrosa-Harand A."/>
            <person name="Macas J."/>
            <person name="Mayer K.F.X."/>
            <person name="Houben A."/>
            <person name="Marques A."/>
        </authorList>
    </citation>
    <scope>NUCLEOTIDE SEQUENCE [LARGE SCALE GENOMIC DNA]</scope>
    <source>
        <strain evidence="21">RhyTen1mFocal</strain>
    </source>
</reference>
<keyword evidence="15 19" id="KW-0472">Membrane</keyword>
<evidence type="ECO:0000256" key="12">
    <source>
        <dbReference type="ARBA" id="ARBA00022777"/>
    </source>
</evidence>
<evidence type="ECO:0000313" key="22">
    <source>
        <dbReference type="Proteomes" id="UP001210211"/>
    </source>
</evidence>
<keyword evidence="12" id="KW-0418">Kinase</keyword>